<keyword evidence="16" id="KW-1185">Reference proteome</keyword>
<evidence type="ECO:0000256" key="8">
    <source>
        <dbReference type="ARBA" id="ARBA00022741"/>
    </source>
</evidence>
<evidence type="ECO:0000313" key="16">
    <source>
        <dbReference type="Proteomes" id="UP001203423"/>
    </source>
</evidence>
<dbReference type="HAMAP" id="MF_00409">
    <property type="entry name" value="LpxK"/>
    <property type="match status" value="1"/>
</dbReference>
<evidence type="ECO:0000313" key="15">
    <source>
        <dbReference type="EMBL" id="MCL1126448.1"/>
    </source>
</evidence>
<keyword evidence="8 13" id="KW-0547">Nucleotide-binding</keyword>
<dbReference type="Proteomes" id="UP001203423">
    <property type="component" value="Unassembled WGS sequence"/>
</dbReference>
<feature type="transmembrane region" description="Helical" evidence="14">
    <location>
        <begin position="14"/>
        <end position="32"/>
    </location>
</feature>
<dbReference type="CDD" id="cd01983">
    <property type="entry name" value="SIMIBI"/>
    <property type="match status" value="1"/>
</dbReference>
<evidence type="ECO:0000256" key="1">
    <source>
        <dbReference type="ARBA" id="ARBA00002274"/>
    </source>
</evidence>
<dbReference type="PANTHER" id="PTHR42724">
    <property type="entry name" value="TETRAACYLDISACCHARIDE 4'-KINASE"/>
    <property type="match status" value="1"/>
</dbReference>
<evidence type="ECO:0000256" key="6">
    <source>
        <dbReference type="ARBA" id="ARBA00022556"/>
    </source>
</evidence>
<evidence type="ECO:0000256" key="13">
    <source>
        <dbReference type="HAMAP-Rule" id="MF_00409"/>
    </source>
</evidence>
<keyword evidence="7 13" id="KW-0808">Transferase</keyword>
<dbReference type="SUPFAM" id="SSF52540">
    <property type="entry name" value="P-loop containing nucleoside triphosphate hydrolases"/>
    <property type="match status" value="1"/>
</dbReference>
<dbReference type="PANTHER" id="PTHR42724:SF1">
    <property type="entry name" value="TETRAACYLDISACCHARIDE 4'-KINASE, MITOCHONDRIAL-RELATED"/>
    <property type="match status" value="1"/>
</dbReference>
<keyword evidence="10 13" id="KW-0067">ATP-binding</keyword>
<evidence type="ECO:0000256" key="9">
    <source>
        <dbReference type="ARBA" id="ARBA00022777"/>
    </source>
</evidence>
<comment type="caution">
    <text evidence="15">The sequence shown here is derived from an EMBL/GenBank/DDBJ whole genome shotgun (WGS) entry which is preliminary data.</text>
</comment>
<comment type="similarity">
    <text evidence="13">Belongs to the LpxK family.</text>
</comment>
<evidence type="ECO:0000256" key="12">
    <source>
        <dbReference type="ARBA" id="ARBA00029757"/>
    </source>
</evidence>
<dbReference type="Pfam" id="PF02606">
    <property type="entry name" value="LpxK"/>
    <property type="match status" value="1"/>
</dbReference>
<dbReference type="NCBIfam" id="TIGR00682">
    <property type="entry name" value="lpxK"/>
    <property type="match status" value="1"/>
</dbReference>
<dbReference type="EC" id="2.7.1.130" evidence="3 13"/>
<dbReference type="RefSeq" id="WP_248941836.1">
    <property type="nucleotide sequence ID" value="NZ_JAKIKS010000088.1"/>
</dbReference>
<protein>
    <recommendedName>
        <fullName evidence="4 13">Tetraacyldisaccharide 4'-kinase</fullName>
        <ecNumber evidence="3 13">2.7.1.130</ecNumber>
    </recommendedName>
    <alternativeName>
        <fullName evidence="12 13">Lipid A 4'-kinase</fullName>
    </alternativeName>
</protein>
<keyword evidence="5 13" id="KW-0444">Lipid biosynthesis</keyword>
<evidence type="ECO:0000256" key="10">
    <source>
        <dbReference type="ARBA" id="ARBA00022840"/>
    </source>
</evidence>
<evidence type="ECO:0000256" key="14">
    <source>
        <dbReference type="SAM" id="Phobius"/>
    </source>
</evidence>
<reference evidence="15 16" key="1">
    <citation type="submission" date="2022-01" db="EMBL/GenBank/DDBJ databases">
        <title>Whole genome-based taxonomy of the Shewanellaceae.</title>
        <authorList>
            <person name="Martin-Rodriguez A.J."/>
        </authorList>
    </citation>
    <scope>NUCLEOTIDE SEQUENCE [LARGE SCALE GENOMIC DNA]</scope>
    <source>
        <strain evidence="15 16">DSM 17177</strain>
    </source>
</reference>
<name>A0ABT0LFJ7_9GAMM</name>
<keyword evidence="9 13" id="KW-0418">Kinase</keyword>
<dbReference type="GO" id="GO:0009029">
    <property type="term" value="F:lipid-A 4'-kinase activity"/>
    <property type="evidence" value="ECO:0007669"/>
    <property type="project" value="UniProtKB-EC"/>
</dbReference>
<evidence type="ECO:0000256" key="3">
    <source>
        <dbReference type="ARBA" id="ARBA00012071"/>
    </source>
</evidence>
<keyword evidence="14" id="KW-0812">Transmembrane</keyword>
<dbReference type="InterPro" id="IPR003758">
    <property type="entry name" value="LpxK"/>
</dbReference>
<keyword evidence="6 13" id="KW-0441">Lipid A biosynthesis</keyword>
<dbReference type="InterPro" id="IPR027417">
    <property type="entry name" value="P-loop_NTPase"/>
</dbReference>
<accession>A0ABT0LFJ7</accession>
<comment type="catalytic activity">
    <reaction evidence="13">
        <text>a lipid A disaccharide + ATP = a lipid IVA + ADP + H(+)</text>
        <dbReference type="Rhea" id="RHEA:67840"/>
        <dbReference type="ChEBI" id="CHEBI:15378"/>
        <dbReference type="ChEBI" id="CHEBI:30616"/>
        <dbReference type="ChEBI" id="CHEBI:176343"/>
        <dbReference type="ChEBI" id="CHEBI:176425"/>
        <dbReference type="ChEBI" id="CHEBI:456216"/>
        <dbReference type="EC" id="2.7.1.130"/>
    </reaction>
</comment>
<comment type="function">
    <text evidence="1 13">Transfers the gamma-phosphate of ATP to the 4'-position of a tetraacyldisaccharide 1-phosphate intermediate (termed DS-1-P) to form tetraacyldisaccharide 1,4'-bis-phosphate (lipid IVA).</text>
</comment>
<gene>
    <name evidence="13 15" type="primary">lpxK</name>
    <name evidence="15" type="ORF">L2764_18660</name>
</gene>
<evidence type="ECO:0000256" key="2">
    <source>
        <dbReference type="ARBA" id="ARBA00004870"/>
    </source>
</evidence>
<comment type="pathway">
    <text evidence="2 13">Glycolipid biosynthesis; lipid IV(A) biosynthesis; lipid IV(A) from (3R)-3-hydroxytetradecanoyl-[acyl-carrier-protein] and UDP-N-acetyl-alpha-D-glucosamine: step 6/6.</text>
</comment>
<keyword evidence="14" id="KW-1133">Transmembrane helix</keyword>
<organism evidence="15 16">
    <name type="scientific">Shewanella surugensis</name>
    <dbReference type="NCBI Taxonomy" id="212020"/>
    <lineage>
        <taxon>Bacteria</taxon>
        <taxon>Pseudomonadati</taxon>
        <taxon>Pseudomonadota</taxon>
        <taxon>Gammaproteobacteria</taxon>
        <taxon>Alteromonadales</taxon>
        <taxon>Shewanellaceae</taxon>
        <taxon>Shewanella</taxon>
    </lineage>
</organism>
<dbReference type="EMBL" id="JAKIKS010000088">
    <property type="protein sequence ID" value="MCL1126448.1"/>
    <property type="molecule type" value="Genomic_DNA"/>
</dbReference>
<sequence>MQRWINQVWYGKSLFRWILMPLSWLYALVTAMRRCLYRLGIKKSISLPVPVIVVGNITVGGSGKTPTVIYLIELLRQQGYRPGVISRGYGVNIEGVKSVFVGAKANEVGDEPAMIVARTQVPMVVGSQRIQAADQLLSDFDVDIIISDDGLQHYGMARDIEIVILDGDRRLGNGMLLPAGPLREGAWRLDQADFVISNGGEARGGEYLMTLLPKQVTPLLATSTFTFNLHDPVVAIAGIGYPQRFFNSLKVLGYQVHKTHAFDDHQAYHLSDINNVAGSYPLLMTEKDAIKCGDFAQENWGYLAVDASMSAEFEHHFLDKISARIQAHSSHF</sequence>
<evidence type="ECO:0000256" key="11">
    <source>
        <dbReference type="ARBA" id="ARBA00023098"/>
    </source>
</evidence>
<evidence type="ECO:0000256" key="7">
    <source>
        <dbReference type="ARBA" id="ARBA00022679"/>
    </source>
</evidence>
<proteinExistence type="inferred from homology"/>
<keyword evidence="11 13" id="KW-0443">Lipid metabolism</keyword>
<keyword evidence="14" id="KW-0472">Membrane</keyword>
<feature type="binding site" evidence="13">
    <location>
        <begin position="58"/>
        <end position="65"/>
    </location>
    <ligand>
        <name>ATP</name>
        <dbReference type="ChEBI" id="CHEBI:30616"/>
    </ligand>
</feature>
<evidence type="ECO:0000256" key="5">
    <source>
        <dbReference type="ARBA" id="ARBA00022516"/>
    </source>
</evidence>
<evidence type="ECO:0000256" key="4">
    <source>
        <dbReference type="ARBA" id="ARBA00016436"/>
    </source>
</evidence>